<accession>A0A1N6WIK7</accession>
<dbReference type="GO" id="GO:0004386">
    <property type="term" value="F:helicase activity"/>
    <property type="evidence" value="ECO:0007669"/>
    <property type="project" value="UniProtKB-KW"/>
</dbReference>
<dbReference type="InterPro" id="IPR001736">
    <property type="entry name" value="PLipase_D/transphosphatidylase"/>
</dbReference>
<dbReference type="InterPro" id="IPR006935">
    <property type="entry name" value="Helicase/UvrB_N"/>
</dbReference>
<dbReference type="Gene3D" id="3.30.870.10">
    <property type="entry name" value="Endonuclease Chain A"/>
    <property type="match status" value="1"/>
</dbReference>
<keyword evidence="5" id="KW-1185">Reference proteome</keyword>
<feature type="domain" description="PLD phosphodiesterase" evidence="1">
    <location>
        <begin position="217"/>
        <end position="248"/>
    </location>
</feature>
<dbReference type="InterPro" id="IPR025202">
    <property type="entry name" value="PLD-like_dom"/>
</dbReference>
<dbReference type="CDD" id="cd09203">
    <property type="entry name" value="PLDc_N_DEXD_b1"/>
    <property type="match status" value="1"/>
</dbReference>
<dbReference type="STRING" id="1077936.SAMN05421545_1570"/>
<dbReference type="PANTHER" id="PTHR47962:SF7">
    <property type="entry name" value="MITOCHONDRIAL ATP-DEPENDENT HELICASE IRC3-RELATED"/>
    <property type="match status" value="1"/>
</dbReference>
<dbReference type="SUPFAM" id="SSF52540">
    <property type="entry name" value="P-loop containing nucleoside triphosphate hydrolases"/>
    <property type="match status" value="1"/>
</dbReference>
<dbReference type="InterPro" id="IPR052511">
    <property type="entry name" value="ATP-dep_Helicase"/>
</dbReference>
<dbReference type="Proteomes" id="UP000185924">
    <property type="component" value="Unassembled WGS sequence"/>
</dbReference>
<keyword evidence="4" id="KW-0378">Hydrolase</keyword>
<protein>
    <submittedName>
        <fullName evidence="4">Superfamily II DNA or RNA helicase</fullName>
    </submittedName>
</protein>
<dbReference type="InterPro" id="IPR014001">
    <property type="entry name" value="Helicase_ATP-bd"/>
</dbReference>
<dbReference type="Pfam" id="PF00271">
    <property type="entry name" value="Helicase_C"/>
    <property type="match status" value="1"/>
</dbReference>
<evidence type="ECO:0000259" key="2">
    <source>
        <dbReference type="PROSITE" id="PS51192"/>
    </source>
</evidence>
<keyword evidence="4" id="KW-0347">Helicase</keyword>
<evidence type="ECO:0000259" key="1">
    <source>
        <dbReference type="PROSITE" id="PS50035"/>
    </source>
</evidence>
<dbReference type="GO" id="GO:0006793">
    <property type="term" value="P:phosphorus metabolic process"/>
    <property type="evidence" value="ECO:0007669"/>
    <property type="project" value="UniProtKB-ARBA"/>
</dbReference>
<dbReference type="SMART" id="SM00490">
    <property type="entry name" value="HELICc"/>
    <property type="match status" value="1"/>
</dbReference>
<evidence type="ECO:0000259" key="3">
    <source>
        <dbReference type="PROSITE" id="PS51194"/>
    </source>
</evidence>
<organism evidence="4 5">
    <name type="scientific">Pontibacter lucknowensis</name>
    <dbReference type="NCBI Taxonomy" id="1077936"/>
    <lineage>
        <taxon>Bacteria</taxon>
        <taxon>Pseudomonadati</taxon>
        <taxon>Bacteroidota</taxon>
        <taxon>Cytophagia</taxon>
        <taxon>Cytophagales</taxon>
        <taxon>Hymenobacteraceae</taxon>
        <taxon>Pontibacter</taxon>
    </lineage>
</organism>
<dbReference type="EMBL" id="FTNM01000002">
    <property type="protein sequence ID" value="SIQ89997.1"/>
    <property type="molecule type" value="Genomic_DNA"/>
</dbReference>
<dbReference type="InterPro" id="IPR001650">
    <property type="entry name" value="Helicase_C-like"/>
</dbReference>
<reference evidence="5" key="1">
    <citation type="submission" date="2017-01" db="EMBL/GenBank/DDBJ databases">
        <authorList>
            <person name="Varghese N."/>
            <person name="Submissions S."/>
        </authorList>
    </citation>
    <scope>NUCLEOTIDE SEQUENCE [LARGE SCALE GENOMIC DNA]</scope>
    <source>
        <strain evidence="5">DM9</strain>
    </source>
</reference>
<dbReference type="OrthoDB" id="9759819at2"/>
<feature type="domain" description="Helicase ATP-binding" evidence="2">
    <location>
        <begin position="333"/>
        <end position="495"/>
    </location>
</feature>
<dbReference type="InterPro" id="IPR021835">
    <property type="entry name" value="DUF3427"/>
</dbReference>
<dbReference type="Pfam" id="PF13091">
    <property type="entry name" value="PLDc_2"/>
    <property type="match status" value="1"/>
</dbReference>
<sequence>MLKEGIYEQLITTALKDKIDALSTEKFFIAQAEIDKEEAAQILSEYMISLIQLALRELKKDDLKRQVLFCNEIIQFIDEKINLEASDSLIYHEGQILTAVLSKIGKTDKQLVDDLNRKIPQTGLSVSNLFTESNSDISIDTEIERDILSADKIYWIVSFIRWSGLRIFERALKEFTSREGAELRIITTSYMGATEARALDFLSKLPNTHIKISYQTKIERLHAKAYIFERNTNFNTAFIGSSNLSKSALTKGLEWNLRVTSQENPHIIEKAKATFDHYWNSIDFEDLAIGGITKFKEAIQQEKQRDNVVSLTDYFKINPFPFQKEVLEKLKVERELYNNYRNLVVAATGTGKTIISAFDYQRFYLAQKGKANLLFIAHRKEILEQAIASFRAVLGAGFNDFGQLWVGNHTPQDGDLKHLFVSIQTFNSQKELFQERFSKDYYDFIIIDEAHHSQAETYRIIFELFDPNILLGLTATPERMDGRSLLPDFNNKIAAEIRLADALTLKLLSPFQYFCISDEKSVNLKNVRWEAGRYNTTDLTAVLSTKQRAALILDAVEHYLTDPFESKTLGFCSSKAHAQFMSDAFNAAGYRAISLVSGNGNDTERATIRQRLIKGEVNFVFVVDIFNEGVDIPEIDTVLFLRPTESLTVFLQQLGRGLRISEGKECLTVLDFVSQAHVNYNFADKFRALAGRSRFNIQKEIENNFPHLPPGCNIRMEKQAKEYILENIKNAVFNLRRLRREVTNFKHHTHQELTLANFLLYHHLDIRTVYSTTTWSELKRDAGILNYEKGEYHFQIEKGLKRVVQIDSPSYLHFIASLIERDFVFTDTDVIENQFALMLYYDIWQKGVGEYGFTTIAEGLRVIENYPVLKDELREIVSYLRSQLDHTTKSVTLTYPLALELHARYSRDEILCAFGKTTPERAFPSQEGVINIPALNTELLLVTLNKADKDFSPSTQYEDYAINEKIFHWQSQNKTAPESPVGLSYIRHRENMKQLLLFVREEKKDTYGFTSPYYFLGPVDYVSHKGSKPMSINWELHEPMPAFLWKGAAKMAVG</sequence>
<dbReference type="GO" id="GO:0016887">
    <property type="term" value="F:ATP hydrolysis activity"/>
    <property type="evidence" value="ECO:0007669"/>
    <property type="project" value="TreeGrafter"/>
</dbReference>
<proteinExistence type="predicted"/>
<gene>
    <name evidence="4" type="ORF">SAMN05421545_1570</name>
</gene>
<dbReference type="PROSITE" id="PS50035">
    <property type="entry name" value="PLD"/>
    <property type="match status" value="1"/>
</dbReference>
<name>A0A1N6WIK7_9BACT</name>
<dbReference type="GO" id="GO:0003677">
    <property type="term" value="F:DNA binding"/>
    <property type="evidence" value="ECO:0007669"/>
    <property type="project" value="InterPro"/>
</dbReference>
<dbReference type="CDD" id="cd18032">
    <property type="entry name" value="DEXHc_RE_I_III_res"/>
    <property type="match status" value="1"/>
</dbReference>
<dbReference type="SMART" id="SM00487">
    <property type="entry name" value="DEXDc"/>
    <property type="match status" value="1"/>
</dbReference>
<dbReference type="PROSITE" id="PS51192">
    <property type="entry name" value="HELICASE_ATP_BIND_1"/>
    <property type="match status" value="1"/>
</dbReference>
<dbReference type="CDD" id="cd18799">
    <property type="entry name" value="SF2_C_EcoAI-like"/>
    <property type="match status" value="1"/>
</dbReference>
<evidence type="ECO:0000313" key="4">
    <source>
        <dbReference type="EMBL" id="SIQ89997.1"/>
    </source>
</evidence>
<evidence type="ECO:0000313" key="5">
    <source>
        <dbReference type="Proteomes" id="UP000185924"/>
    </source>
</evidence>
<keyword evidence="4" id="KW-0547">Nucleotide-binding</keyword>
<dbReference type="PROSITE" id="PS51194">
    <property type="entry name" value="HELICASE_CTER"/>
    <property type="match status" value="1"/>
</dbReference>
<dbReference type="PANTHER" id="PTHR47962">
    <property type="entry name" value="ATP-DEPENDENT HELICASE LHR-RELATED-RELATED"/>
    <property type="match status" value="1"/>
</dbReference>
<keyword evidence="4" id="KW-0067">ATP-binding</keyword>
<dbReference type="RefSeq" id="WP_076421689.1">
    <property type="nucleotide sequence ID" value="NZ_FTNM01000002.1"/>
</dbReference>
<dbReference type="Pfam" id="PF11907">
    <property type="entry name" value="DUF3427"/>
    <property type="match status" value="1"/>
</dbReference>
<dbReference type="GO" id="GO:0005524">
    <property type="term" value="F:ATP binding"/>
    <property type="evidence" value="ECO:0007669"/>
    <property type="project" value="InterPro"/>
</dbReference>
<dbReference type="InterPro" id="IPR027417">
    <property type="entry name" value="P-loop_NTPase"/>
</dbReference>
<dbReference type="Pfam" id="PF04851">
    <property type="entry name" value="ResIII"/>
    <property type="match status" value="1"/>
</dbReference>
<dbReference type="Gene3D" id="3.40.50.300">
    <property type="entry name" value="P-loop containing nucleotide triphosphate hydrolases"/>
    <property type="match status" value="2"/>
</dbReference>
<feature type="domain" description="Helicase C-terminal" evidence="3">
    <location>
        <begin position="555"/>
        <end position="720"/>
    </location>
</feature>
<dbReference type="SUPFAM" id="SSF56024">
    <property type="entry name" value="Phospholipase D/nuclease"/>
    <property type="match status" value="1"/>
</dbReference>
<dbReference type="AlphaFoldDB" id="A0A1N6WIK7"/>